<dbReference type="Proteomes" id="UP001304243">
    <property type="component" value="Unassembled WGS sequence"/>
</dbReference>
<keyword evidence="2" id="KW-1185">Reference proteome</keyword>
<protein>
    <submittedName>
        <fullName evidence="1">Uncharacterized protein</fullName>
    </submittedName>
</protein>
<accession>A0AAN7I120</accession>
<dbReference type="GeneID" id="89944013"/>
<organism evidence="1 2">
    <name type="scientific">Mucor velutinosus</name>
    <dbReference type="NCBI Taxonomy" id="708070"/>
    <lineage>
        <taxon>Eukaryota</taxon>
        <taxon>Fungi</taxon>
        <taxon>Fungi incertae sedis</taxon>
        <taxon>Mucoromycota</taxon>
        <taxon>Mucoromycotina</taxon>
        <taxon>Mucoromycetes</taxon>
        <taxon>Mucorales</taxon>
        <taxon>Mucorineae</taxon>
        <taxon>Mucoraceae</taxon>
        <taxon>Mucor</taxon>
    </lineage>
</organism>
<comment type="caution">
    <text evidence="1">The sequence shown here is derived from an EMBL/GenBank/DDBJ whole genome shotgun (WGS) entry which is preliminary data.</text>
</comment>
<proteinExistence type="predicted"/>
<evidence type="ECO:0000313" key="2">
    <source>
        <dbReference type="Proteomes" id="UP001304243"/>
    </source>
</evidence>
<evidence type="ECO:0000313" key="1">
    <source>
        <dbReference type="EMBL" id="KAK4516983.1"/>
    </source>
</evidence>
<dbReference type="AlphaFoldDB" id="A0AAN7I120"/>
<reference evidence="1 2" key="1">
    <citation type="submission" date="2022-11" db="EMBL/GenBank/DDBJ databases">
        <title>Mucor velutinosus strain NIH1002 WGS.</title>
        <authorList>
            <person name="Subramanian P."/>
            <person name="Mullikin J.C."/>
            <person name="Segre J.A."/>
            <person name="Zelazny A.M."/>
        </authorList>
    </citation>
    <scope>NUCLEOTIDE SEQUENCE [LARGE SCALE GENOMIC DNA]</scope>
    <source>
        <strain evidence="1 2">NIH1002</strain>
    </source>
</reference>
<dbReference type="EMBL" id="JASEJX010000013">
    <property type="protein sequence ID" value="KAK4516983.1"/>
    <property type="molecule type" value="Genomic_DNA"/>
</dbReference>
<name>A0AAN7I120_9FUNG</name>
<dbReference type="RefSeq" id="XP_064683649.1">
    <property type="nucleotide sequence ID" value="XM_064819729.1"/>
</dbReference>
<sequence length="210" mass="23502">MIHTRQIQFDKGIMRLSAYDPVSNQYETRMLTLPELPLLESLEHLFNTTATTATASPSTVMENTGGKLLRLTKSCNNKKSSKRNSIRHDVVLTPRRCQSNPNLSKQQQKSFKATATAIHNGGGPMRSKRSLSSAFHAVAGFIQKANKKIRSTYIHDKEWSTETWLDEIRLSSDSSISTLDLVPVSTWSSTRSVMPACENWWTGSPPISSF</sequence>
<gene>
    <name evidence="1" type="ORF">ATC70_000311</name>
</gene>